<dbReference type="EC" id="2.3.1.48" evidence="2"/>
<evidence type="ECO:0000256" key="4">
    <source>
        <dbReference type="ARBA" id="ARBA00022763"/>
    </source>
</evidence>
<evidence type="ECO:0000256" key="1">
    <source>
        <dbReference type="ARBA" id="ARBA00004123"/>
    </source>
</evidence>
<dbReference type="PROSITE" id="PS51728">
    <property type="entry name" value="RTT109_HAT"/>
    <property type="match status" value="1"/>
</dbReference>
<keyword evidence="5" id="KW-0007">Acetylation</keyword>
<evidence type="ECO:0000256" key="5">
    <source>
        <dbReference type="ARBA" id="ARBA00022990"/>
    </source>
</evidence>
<evidence type="ECO:0000313" key="11">
    <source>
        <dbReference type="EMBL" id="KAL1304154.1"/>
    </source>
</evidence>
<gene>
    <name evidence="11" type="ORF">AAFC00_000581</name>
</gene>
<feature type="compositionally biased region" description="Low complexity" evidence="10">
    <location>
        <begin position="510"/>
        <end position="520"/>
    </location>
</feature>
<dbReference type="GeneID" id="95974284"/>
<reference evidence="11 12" key="1">
    <citation type="submission" date="2024-07" db="EMBL/GenBank/DDBJ databases">
        <title>Draft sequence of the Neodothiora populina.</title>
        <authorList>
            <person name="Drown D.D."/>
            <person name="Schuette U.S."/>
            <person name="Buechlein A.B."/>
            <person name="Rusch D.R."/>
            <person name="Winton L.W."/>
            <person name="Adams G.A."/>
        </authorList>
    </citation>
    <scope>NUCLEOTIDE SEQUENCE [LARGE SCALE GENOMIC DNA]</scope>
    <source>
        <strain evidence="11 12">CPC 39397</strain>
    </source>
</reference>
<keyword evidence="7" id="KW-0804">Transcription</keyword>
<organism evidence="11 12">
    <name type="scientific">Neodothiora populina</name>
    <dbReference type="NCBI Taxonomy" id="2781224"/>
    <lineage>
        <taxon>Eukaryota</taxon>
        <taxon>Fungi</taxon>
        <taxon>Dikarya</taxon>
        <taxon>Ascomycota</taxon>
        <taxon>Pezizomycotina</taxon>
        <taxon>Dothideomycetes</taxon>
        <taxon>Dothideomycetidae</taxon>
        <taxon>Dothideales</taxon>
        <taxon>Dothioraceae</taxon>
        <taxon>Neodothiora</taxon>
    </lineage>
</organism>
<accession>A0ABR3PDD5</accession>
<evidence type="ECO:0000256" key="9">
    <source>
        <dbReference type="ARBA" id="ARBA00048940"/>
    </source>
</evidence>
<keyword evidence="3" id="KW-0808">Transferase</keyword>
<proteinExistence type="predicted"/>
<keyword evidence="4" id="KW-0227">DNA damage</keyword>
<protein>
    <recommendedName>
        <fullName evidence="2">histone acetyltransferase</fullName>
        <ecNumber evidence="2">2.3.1.48</ecNumber>
    </recommendedName>
</protein>
<comment type="subcellular location">
    <subcellularLocation>
        <location evidence="1">Nucleus</location>
    </subcellularLocation>
</comment>
<dbReference type="Pfam" id="PF08214">
    <property type="entry name" value="HAT_KAT11"/>
    <property type="match status" value="1"/>
</dbReference>
<evidence type="ECO:0000256" key="8">
    <source>
        <dbReference type="ARBA" id="ARBA00023242"/>
    </source>
</evidence>
<feature type="region of interest" description="Disordered" evidence="10">
    <location>
        <begin position="502"/>
        <end position="542"/>
    </location>
</feature>
<keyword evidence="6" id="KW-0805">Transcription regulation</keyword>
<dbReference type="PANTHER" id="PTHR31571">
    <property type="entry name" value="ALTERED INHERITANCE OF MITOCHONDRIA PROTEIN 6"/>
    <property type="match status" value="1"/>
</dbReference>
<evidence type="ECO:0000256" key="6">
    <source>
        <dbReference type="ARBA" id="ARBA00023015"/>
    </source>
</evidence>
<sequence length="542" mass="60595">MGQHARTRSFYDRLADVLPLSTEFTFHHVSTPPTKSDPLFASAPGEKKQRTYCESHFLTISTHLSTEQGRRHVLVYAIEILIYTTKSLTTLFVAKADSTGFLQSTKADARPTVSPLRVITSIFISWLSECRQRTKVPLVVSLFARAQDQYLFPGSVENSTKHVLDDRQLIRWWCKTLDPVLRRSPILGVKEDGSSTDTKAQAFVIVPGHDKYETTSFFPPSWRSDPTDAPKWLYGHPLWEIAPNPAGPPRCLVPHFPDDPKARYLDELDDEIPDSATSSTLFSPSKRGRGMWTSIKTLDQFWETMAFRQECASGRLVGFIWVLFTPANANSQQSTGLSSHLTPEPGPEPMRASFSNKSRLTIKPSGSTQSKTRSQKKKLTGRIVPRMPKIKSTTSAEPLTSMSETSPYYRWTSEGRGQVIVDYPSYLRVHDLLLRLDFATQEAAIRSTYKWVDEVRVIAGVKGDWGKLIVGRSPIAAQQHNPTTLSNDKLSPNDLSGMIVRKKRKADQGATASQTSSSDPTPTPAVSMLNQGLIRKKPKTDT</sequence>
<dbReference type="InterPro" id="IPR051236">
    <property type="entry name" value="HAT_RTT109-like"/>
</dbReference>
<evidence type="ECO:0000256" key="10">
    <source>
        <dbReference type="SAM" id="MobiDB-lite"/>
    </source>
</evidence>
<evidence type="ECO:0000313" key="12">
    <source>
        <dbReference type="Proteomes" id="UP001562354"/>
    </source>
</evidence>
<keyword evidence="8" id="KW-0539">Nucleus</keyword>
<dbReference type="SMART" id="SM01250">
    <property type="entry name" value="KAT11"/>
    <property type="match status" value="1"/>
</dbReference>
<dbReference type="EMBL" id="JBFMKM010000009">
    <property type="protein sequence ID" value="KAL1304154.1"/>
    <property type="molecule type" value="Genomic_DNA"/>
</dbReference>
<dbReference type="PANTHER" id="PTHR31571:SF2">
    <property type="entry name" value="HISTONE ACETYLTRANSFERASE RTT109"/>
    <property type="match status" value="1"/>
</dbReference>
<feature type="region of interest" description="Disordered" evidence="10">
    <location>
        <begin position="331"/>
        <end position="383"/>
    </location>
</feature>
<dbReference type="Proteomes" id="UP001562354">
    <property type="component" value="Unassembled WGS sequence"/>
</dbReference>
<feature type="compositionally biased region" description="Polar residues" evidence="10">
    <location>
        <begin position="331"/>
        <end position="341"/>
    </location>
</feature>
<keyword evidence="12" id="KW-1185">Reference proteome</keyword>
<evidence type="ECO:0000256" key="3">
    <source>
        <dbReference type="ARBA" id="ARBA00022679"/>
    </source>
</evidence>
<comment type="catalytic activity">
    <reaction evidence="9">
        <text>L-lysyl-[histone] + acetyl-CoA = N(6)-acetyl-L-lysyl-[histone] + CoA + H(+)</text>
        <dbReference type="Rhea" id="RHEA:21992"/>
        <dbReference type="Rhea" id="RHEA-COMP:9845"/>
        <dbReference type="Rhea" id="RHEA-COMP:11338"/>
        <dbReference type="ChEBI" id="CHEBI:15378"/>
        <dbReference type="ChEBI" id="CHEBI:29969"/>
        <dbReference type="ChEBI" id="CHEBI:57287"/>
        <dbReference type="ChEBI" id="CHEBI:57288"/>
        <dbReference type="ChEBI" id="CHEBI:61930"/>
        <dbReference type="EC" id="2.3.1.48"/>
    </reaction>
    <physiologicalReaction direction="left-to-right" evidence="9">
        <dbReference type="Rhea" id="RHEA:21993"/>
    </physiologicalReaction>
</comment>
<dbReference type="RefSeq" id="XP_069200429.1">
    <property type="nucleotide sequence ID" value="XM_069348272.1"/>
</dbReference>
<evidence type="ECO:0000256" key="2">
    <source>
        <dbReference type="ARBA" id="ARBA00013184"/>
    </source>
</evidence>
<name>A0ABR3PDD5_9PEZI</name>
<dbReference type="InterPro" id="IPR013178">
    <property type="entry name" value="Histone_AcTrfase_Rtt109/CBP"/>
</dbReference>
<evidence type="ECO:0000256" key="7">
    <source>
        <dbReference type="ARBA" id="ARBA00023163"/>
    </source>
</evidence>
<comment type="caution">
    <text evidence="11">The sequence shown here is derived from an EMBL/GenBank/DDBJ whole genome shotgun (WGS) entry which is preliminary data.</text>
</comment>
<dbReference type="InterPro" id="IPR016849">
    <property type="entry name" value="Rtt109"/>
</dbReference>